<dbReference type="EMBL" id="JAWJWI010000023">
    <property type="protein sequence ID" value="MDV4190010.1"/>
    <property type="molecule type" value="Genomic_DNA"/>
</dbReference>
<evidence type="ECO:0000313" key="2">
    <source>
        <dbReference type="Proteomes" id="UP001187203"/>
    </source>
</evidence>
<evidence type="ECO:0000313" key="1">
    <source>
        <dbReference type="EMBL" id="MDV4190010.1"/>
    </source>
</evidence>
<dbReference type="RefSeq" id="WP_281032329.1">
    <property type="nucleotide sequence ID" value="NZ_JAWJWH010000024.1"/>
</dbReference>
<sequence>MAVALSGSSQSLNALDKLLGMVRVVQRTIFAKVARDLGCSLG</sequence>
<name>A0ABU3YVW9_9HYPH</name>
<evidence type="ECO:0008006" key="3">
    <source>
        <dbReference type="Google" id="ProtNLM"/>
    </source>
</evidence>
<gene>
    <name evidence="1" type="ORF">R1523_31395</name>
</gene>
<organism evidence="1 2">
    <name type="scientific">Rhizobium brockwellii</name>
    <dbReference type="NCBI Taxonomy" id="3019932"/>
    <lineage>
        <taxon>Bacteria</taxon>
        <taxon>Pseudomonadati</taxon>
        <taxon>Pseudomonadota</taxon>
        <taxon>Alphaproteobacteria</taxon>
        <taxon>Hyphomicrobiales</taxon>
        <taxon>Rhizobiaceae</taxon>
        <taxon>Rhizobium/Agrobacterium group</taxon>
        <taxon>Rhizobium</taxon>
    </lineage>
</organism>
<keyword evidence="2" id="KW-1185">Reference proteome</keyword>
<accession>A0ABU3YVW9</accession>
<comment type="caution">
    <text evidence="1">The sequence shown here is derived from an EMBL/GenBank/DDBJ whole genome shotgun (WGS) entry which is preliminary data.</text>
</comment>
<dbReference type="Proteomes" id="UP001187203">
    <property type="component" value="Unassembled WGS sequence"/>
</dbReference>
<reference evidence="2" key="1">
    <citation type="journal article" date="2023" name="Int. J. Mol. Sci.">
        <title>Genomic and Metabolic Characterization of Plant Growth-Promoting Rhizobacteria Isolated from Nodules of Clovers Grown in Non-Farmed Soil.</title>
        <authorList>
            <person name="Wojcik M."/>
            <person name="Koper P."/>
            <person name="Zebracki K."/>
            <person name="Marczak M."/>
            <person name="Mazur A."/>
        </authorList>
    </citation>
    <scope>NUCLEOTIDE SEQUENCE [LARGE SCALE GENOMIC DNA]</scope>
    <source>
        <strain evidence="2">KB12</strain>
    </source>
</reference>
<proteinExistence type="predicted"/>
<protein>
    <recommendedName>
        <fullName evidence="3">MarR family transcriptional regulator</fullName>
    </recommendedName>
</protein>